<accession>A0A483WGP8</accession>
<name>A0A483WGP8_KLEPN</name>
<gene>
    <name evidence="1" type="ORF">ETF01_26425</name>
    <name evidence="3" type="ORF">ETF03_24045</name>
    <name evidence="2" type="ORF">ETF05_24870</name>
    <name evidence="4" type="ORF">ETH61_25105</name>
    <name evidence="5" type="ORF">ETH67_25535</name>
</gene>
<dbReference type="EMBL" id="SDCX01000060">
    <property type="protein sequence ID" value="TCY14550.1"/>
    <property type="molecule type" value="Genomic_DNA"/>
</dbReference>
<dbReference type="EMBL" id="SDDA01000076">
    <property type="protein sequence ID" value="TCY47412.1"/>
    <property type="molecule type" value="Genomic_DNA"/>
</dbReference>
<feature type="non-terminal residue" evidence="5">
    <location>
        <position position="1"/>
    </location>
</feature>
<dbReference type="AlphaFoldDB" id="A0A483WGP8"/>
<evidence type="ECO:0000313" key="4">
    <source>
        <dbReference type="EMBL" id="TCY48481.1"/>
    </source>
</evidence>
<organism evidence="5">
    <name type="scientific">Klebsiella pneumoniae</name>
    <dbReference type="NCBI Taxonomy" id="573"/>
    <lineage>
        <taxon>Bacteria</taxon>
        <taxon>Pseudomonadati</taxon>
        <taxon>Pseudomonadota</taxon>
        <taxon>Gammaproteobacteria</taxon>
        <taxon>Enterobacterales</taxon>
        <taxon>Enterobacteriaceae</taxon>
        <taxon>Klebsiella/Raoultella group</taxon>
        <taxon>Klebsiella</taxon>
        <taxon>Klebsiella pneumoniae complex</taxon>
    </lineage>
</organism>
<reference evidence="5" key="1">
    <citation type="submission" date="2019-01" db="EMBL/GenBank/DDBJ databases">
        <authorList>
            <person name="Lista F."/>
            <person name="Anselmo A."/>
        </authorList>
    </citation>
    <scope>NUCLEOTIDE SEQUENCE</scope>
    <source>
        <strain evidence="5">12R</strain>
        <strain evidence="4">18R</strain>
        <strain evidence="3">21R</strain>
        <strain evidence="2">23R</strain>
        <strain evidence="1">24R</strain>
    </source>
</reference>
<evidence type="ECO:0000313" key="1">
    <source>
        <dbReference type="EMBL" id="TCY14550.1"/>
    </source>
</evidence>
<dbReference type="EMBL" id="SDCY01000079">
    <property type="protein sequence ID" value="TCY15806.1"/>
    <property type="molecule type" value="Genomic_DNA"/>
</dbReference>
<dbReference type="EMBL" id="SDDJ01000070">
    <property type="protein sequence ID" value="TCY96727.1"/>
    <property type="molecule type" value="Genomic_DNA"/>
</dbReference>
<sequence length="65" mass="7177">AEYKVRVDGKIVMEPKEDIKERLGRSPGKGDALLLTFAYPVAKRSDFPAAGGKQPNVISEYDPWA</sequence>
<evidence type="ECO:0000313" key="2">
    <source>
        <dbReference type="EMBL" id="TCY15806.1"/>
    </source>
</evidence>
<comment type="caution">
    <text evidence="5">The sequence shown here is derived from an EMBL/GenBank/DDBJ whole genome shotgun (WGS) entry which is preliminary data.</text>
</comment>
<dbReference type="EMBL" id="SDDD01000070">
    <property type="protein sequence ID" value="TCY48481.1"/>
    <property type="molecule type" value="Genomic_DNA"/>
</dbReference>
<evidence type="ECO:0000313" key="5">
    <source>
        <dbReference type="EMBL" id="TCY96727.1"/>
    </source>
</evidence>
<protein>
    <submittedName>
        <fullName evidence="5">Terminase</fullName>
    </submittedName>
</protein>
<dbReference type="Gene3D" id="3.30.420.240">
    <property type="match status" value="1"/>
</dbReference>
<evidence type="ECO:0000313" key="3">
    <source>
        <dbReference type="EMBL" id="TCY47412.1"/>
    </source>
</evidence>
<proteinExistence type="predicted"/>